<keyword evidence="2" id="KW-1185">Reference proteome</keyword>
<sequence length="454" mass="51416">MAAIGWYGPLIDLSKASSHIGEYVQLLVFIHRSTPIQVSLSLSLSLSLKHCYLLNYCIYKMAKRGGEVIRTDIQVGDDTRRFFSVSIWQKQIGSMVFAGDIVLLQNVKITKFRDFVEARTIQCSSLQCLVHPSESLVSKGVEGIIGECRVGVRTKEKLRKVIEWVQQTGSTLCNVQLHKNQPMRQQSINWKVHEERGFQDFLSLLEVSHLTDSCKATFYASIGEIFLKHLHESEEERMFISRRLWTTGENNLTEDLICSGCQLCGSPLNSELGSTTFDQSTIPLYCPKSTSHLHLITSIYRPFMLYVWDDSKYIPLLVKNKAAELLFGNIKAERVYSCYRKRNHDQTPNPNNVQNTDHSDARATTTQLNAAESEVNCLHPPREGKSLGQKGKQKSAGPNLYLIWLVLLRVLMQQGKNSPLKFKVTVNVGRDWENGRFEMVSVSIPCFGMMASSV</sequence>
<reference evidence="1 2" key="1">
    <citation type="journal article" date="2022" name="Plant J.">
        <title>Chromosome-level genome of Camellia lanceoleosa provides a valuable resource for understanding genome evolution and self-incompatibility.</title>
        <authorList>
            <person name="Gong W."/>
            <person name="Xiao S."/>
            <person name="Wang L."/>
            <person name="Liao Z."/>
            <person name="Chang Y."/>
            <person name="Mo W."/>
            <person name="Hu G."/>
            <person name="Li W."/>
            <person name="Zhao G."/>
            <person name="Zhu H."/>
            <person name="Hu X."/>
            <person name="Ji K."/>
            <person name="Xiang X."/>
            <person name="Song Q."/>
            <person name="Yuan D."/>
            <person name="Jin S."/>
            <person name="Zhang L."/>
        </authorList>
    </citation>
    <scope>NUCLEOTIDE SEQUENCE [LARGE SCALE GENOMIC DNA]</scope>
    <source>
        <strain evidence="1">SQ_2022a</strain>
    </source>
</reference>
<gene>
    <name evidence="1" type="ORF">LOK49_LG08G01641</name>
</gene>
<proteinExistence type="predicted"/>
<comment type="caution">
    <text evidence="1">The sequence shown here is derived from an EMBL/GenBank/DDBJ whole genome shotgun (WGS) entry which is preliminary data.</text>
</comment>
<evidence type="ECO:0000313" key="2">
    <source>
        <dbReference type="Proteomes" id="UP001060215"/>
    </source>
</evidence>
<name>A0ACC0GV92_9ERIC</name>
<dbReference type="EMBL" id="CM045766">
    <property type="protein sequence ID" value="KAI8004377.1"/>
    <property type="molecule type" value="Genomic_DNA"/>
</dbReference>
<evidence type="ECO:0000313" key="1">
    <source>
        <dbReference type="EMBL" id="KAI8004377.1"/>
    </source>
</evidence>
<dbReference type="Proteomes" id="UP001060215">
    <property type="component" value="Chromosome 9"/>
</dbReference>
<protein>
    <submittedName>
        <fullName evidence="1">Uncharacterized protein</fullName>
    </submittedName>
</protein>
<accession>A0ACC0GV92</accession>
<organism evidence="1 2">
    <name type="scientific">Camellia lanceoleosa</name>
    <dbReference type="NCBI Taxonomy" id="1840588"/>
    <lineage>
        <taxon>Eukaryota</taxon>
        <taxon>Viridiplantae</taxon>
        <taxon>Streptophyta</taxon>
        <taxon>Embryophyta</taxon>
        <taxon>Tracheophyta</taxon>
        <taxon>Spermatophyta</taxon>
        <taxon>Magnoliopsida</taxon>
        <taxon>eudicotyledons</taxon>
        <taxon>Gunneridae</taxon>
        <taxon>Pentapetalae</taxon>
        <taxon>asterids</taxon>
        <taxon>Ericales</taxon>
        <taxon>Theaceae</taxon>
        <taxon>Camellia</taxon>
    </lineage>
</organism>